<dbReference type="EMBL" id="CAADFO010000011">
    <property type="protein sequence ID" value="VFK25088.1"/>
    <property type="molecule type" value="Genomic_DNA"/>
</dbReference>
<sequence>MKRQIYVKYYAPVMLTALVLLTGCVSTAGYKKPISDFQNASSVVTDSARIYVNQLNKTERDAYIDRQVNTAKPILLTEIEKKQVFSPKEIQIRLDALSELSKYGVLLGKLANSDAPEKITNSAEDLAASLEKLVTDTGGTLSPSINQAFSGAIGPATQLMGEVARLVIEKKIQDALNKAILSGEEPVVKLIHTIRNDLIAAYERKRNAISANRVVYLDGYEHERRRITRNTERLRKRGAEIKSVLDMWESFPASNPSKGLDAMATAHTALVDYAKSPKNAADLTAFAAQMDAFVSRAKRVGKAVQQLQAFKQQLRTNR</sequence>
<accession>A0A451B9L3</accession>
<evidence type="ECO:0000313" key="3">
    <source>
        <dbReference type="EMBL" id="VFK74965.1"/>
    </source>
</evidence>
<protein>
    <submittedName>
        <fullName evidence="3">Uncharacterized protein</fullName>
    </submittedName>
</protein>
<gene>
    <name evidence="1" type="ORF">BECKMB1821G_GA0114241_101133</name>
    <name evidence="3" type="ORF">BECKMB1821H_GA0114242_101323</name>
    <name evidence="2" type="ORF">BECKMB1821I_GA0114274_101223</name>
</gene>
<dbReference type="AlphaFoldDB" id="A0A451B9L3"/>
<organism evidence="3">
    <name type="scientific">Candidatus Kentrum sp. MB</name>
    <dbReference type="NCBI Taxonomy" id="2138164"/>
    <lineage>
        <taxon>Bacteria</taxon>
        <taxon>Pseudomonadati</taxon>
        <taxon>Pseudomonadota</taxon>
        <taxon>Gammaproteobacteria</taxon>
        <taxon>Candidatus Kentrum</taxon>
    </lineage>
</organism>
<dbReference type="EMBL" id="CAADFQ010000012">
    <property type="protein sequence ID" value="VFK29847.1"/>
    <property type="molecule type" value="Genomic_DNA"/>
</dbReference>
<evidence type="ECO:0000313" key="1">
    <source>
        <dbReference type="EMBL" id="VFK25088.1"/>
    </source>
</evidence>
<name>A0A451B9L3_9GAMM</name>
<reference evidence="3" key="1">
    <citation type="submission" date="2019-02" db="EMBL/GenBank/DDBJ databases">
        <authorList>
            <person name="Gruber-Vodicka R. H."/>
            <person name="Seah K. B. B."/>
        </authorList>
    </citation>
    <scope>NUCLEOTIDE SEQUENCE</scope>
    <source>
        <strain evidence="1">BECK_BZ197</strain>
        <strain evidence="3">BECK_BZ198</strain>
        <strain evidence="2">BECK_BZ199</strain>
    </source>
</reference>
<proteinExistence type="predicted"/>
<dbReference type="PROSITE" id="PS51257">
    <property type="entry name" value="PROKAR_LIPOPROTEIN"/>
    <property type="match status" value="1"/>
</dbReference>
<dbReference type="EMBL" id="CAADGH010000013">
    <property type="protein sequence ID" value="VFK74965.1"/>
    <property type="molecule type" value="Genomic_DNA"/>
</dbReference>
<evidence type="ECO:0000313" key="2">
    <source>
        <dbReference type="EMBL" id="VFK29847.1"/>
    </source>
</evidence>